<keyword evidence="4" id="KW-1133">Transmembrane helix</keyword>
<feature type="transmembrane region" description="Helical" evidence="4">
    <location>
        <begin position="277"/>
        <end position="300"/>
    </location>
</feature>
<dbReference type="PANTHER" id="PTHR11782">
    <property type="entry name" value="ADENOSINE/GUANOSINE DIPHOSPHATASE"/>
    <property type="match status" value="1"/>
</dbReference>
<dbReference type="Proteomes" id="UP000324222">
    <property type="component" value="Unassembled WGS sequence"/>
</dbReference>
<dbReference type="Pfam" id="PF01150">
    <property type="entry name" value="GDA1_CD39"/>
    <property type="match status" value="1"/>
</dbReference>
<comment type="caution">
    <text evidence="5">The sequence shown here is derived from an EMBL/GenBank/DDBJ whole genome shotgun (WGS) entry which is preliminary data.</text>
</comment>
<name>A0A5B7E4L0_PORTR</name>
<gene>
    <name evidence="5" type="primary">ENTPD3</name>
    <name evidence="5" type="ORF">E2C01_021420</name>
</gene>
<dbReference type="GO" id="GO:0016020">
    <property type="term" value="C:membrane"/>
    <property type="evidence" value="ECO:0007669"/>
    <property type="project" value="TreeGrafter"/>
</dbReference>
<keyword evidence="2 5" id="KW-0378">Hydrolase</keyword>
<dbReference type="GO" id="GO:0017111">
    <property type="term" value="F:ribonucleoside triphosphate phosphatase activity"/>
    <property type="evidence" value="ECO:0007669"/>
    <property type="project" value="TreeGrafter"/>
</dbReference>
<dbReference type="PANTHER" id="PTHR11782:SF83">
    <property type="entry name" value="GUANOSINE-DIPHOSPHATASE"/>
    <property type="match status" value="1"/>
</dbReference>
<dbReference type="Gene3D" id="3.30.420.150">
    <property type="entry name" value="Exopolyphosphatase. Domain 2"/>
    <property type="match status" value="1"/>
</dbReference>
<evidence type="ECO:0000256" key="3">
    <source>
        <dbReference type="SAM" id="MobiDB-lite"/>
    </source>
</evidence>
<sequence length="321" mass="35694">MSKSFLCYGIGEAQHRYNFFLLNPNKTKDEVIPAESVTDPCLAEGLTRQVSLKQLRAPCALTDNSEPLLSLTSTINQSKLKRIFKNYRKQNEKEGALNEKSSKRDEKVEGSESERYVTVRGSSNAAKCEKEMSHLFNRSLCESTFTFGDCMDAQSVHLGNGTLYAFSGLFHHLMEALGMGPGGSLDLFKGVVSAVCSMDATKLSLIYSDLEPEITEDLCFDGMFVYSLLTAGLGINNDTFSNVVFSDEIGKMEVVWPQGFMINKTSNLPSEAHLPPFSLPILVLLLCFFSAFIISGVLFLHHSLKIKRHSTSYQRCDLHHS</sequence>
<evidence type="ECO:0000256" key="4">
    <source>
        <dbReference type="SAM" id="Phobius"/>
    </source>
</evidence>
<evidence type="ECO:0000313" key="6">
    <source>
        <dbReference type="Proteomes" id="UP000324222"/>
    </source>
</evidence>
<protein>
    <submittedName>
        <fullName evidence="5">Ectonucleoside triphosphate diphosphohydrolase 3</fullName>
    </submittedName>
</protein>
<evidence type="ECO:0000256" key="2">
    <source>
        <dbReference type="ARBA" id="ARBA00022801"/>
    </source>
</evidence>
<evidence type="ECO:0000313" key="5">
    <source>
        <dbReference type="EMBL" id="MPC28223.1"/>
    </source>
</evidence>
<comment type="similarity">
    <text evidence="1">Belongs to the GDA1/CD39 NTPase family.</text>
</comment>
<accession>A0A5B7E4L0</accession>
<proteinExistence type="inferred from homology"/>
<feature type="region of interest" description="Disordered" evidence="3">
    <location>
        <begin position="94"/>
        <end position="113"/>
    </location>
</feature>
<dbReference type="GO" id="GO:0009134">
    <property type="term" value="P:nucleoside diphosphate catabolic process"/>
    <property type="evidence" value="ECO:0007669"/>
    <property type="project" value="TreeGrafter"/>
</dbReference>
<dbReference type="EMBL" id="VSRR010001875">
    <property type="protein sequence ID" value="MPC28223.1"/>
    <property type="molecule type" value="Genomic_DNA"/>
</dbReference>
<organism evidence="5 6">
    <name type="scientific">Portunus trituberculatus</name>
    <name type="common">Swimming crab</name>
    <name type="synonym">Neptunus trituberculatus</name>
    <dbReference type="NCBI Taxonomy" id="210409"/>
    <lineage>
        <taxon>Eukaryota</taxon>
        <taxon>Metazoa</taxon>
        <taxon>Ecdysozoa</taxon>
        <taxon>Arthropoda</taxon>
        <taxon>Crustacea</taxon>
        <taxon>Multicrustacea</taxon>
        <taxon>Malacostraca</taxon>
        <taxon>Eumalacostraca</taxon>
        <taxon>Eucarida</taxon>
        <taxon>Decapoda</taxon>
        <taxon>Pleocyemata</taxon>
        <taxon>Brachyura</taxon>
        <taxon>Eubrachyura</taxon>
        <taxon>Portunoidea</taxon>
        <taxon>Portunidae</taxon>
        <taxon>Portuninae</taxon>
        <taxon>Portunus</taxon>
    </lineage>
</organism>
<evidence type="ECO:0000256" key="1">
    <source>
        <dbReference type="ARBA" id="ARBA00009283"/>
    </source>
</evidence>
<keyword evidence="6" id="KW-1185">Reference proteome</keyword>
<dbReference type="InterPro" id="IPR000407">
    <property type="entry name" value="GDA1_CD39_NTPase"/>
</dbReference>
<dbReference type="OrthoDB" id="6372431at2759"/>
<dbReference type="GO" id="GO:0045134">
    <property type="term" value="F:UDP phosphatase activity"/>
    <property type="evidence" value="ECO:0007669"/>
    <property type="project" value="TreeGrafter"/>
</dbReference>
<reference evidence="5 6" key="1">
    <citation type="submission" date="2019-05" db="EMBL/GenBank/DDBJ databases">
        <title>Another draft genome of Portunus trituberculatus and its Hox gene families provides insights of decapod evolution.</title>
        <authorList>
            <person name="Jeong J.-H."/>
            <person name="Song I."/>
            <person name="Kim S."/>
            <person name="Choi T."/>
            <person name="Kim D."/>
            <person name="Ryu S."/>
            <person name="Kim W."/>
        </authorList>
    </citation>
    <scope>NUCLEOTIDE SEQUENCE [LARGE SCALE GENOMIC DNA]</scope>
    <source>
        <tissue evidence="5">Muscle</tissue>
    </source>
</reference>
<dbReference type="AlphaFoldDB" id="A0A5B7E4L0"/>
<keyword evidence="4" id="KW-0812">Transmembrane</keyword>
<keyword evidence="4" id="KW-0472">Membrane</keyword>
<dbReference type="GO" id="GO:0004382">
    <property type="term" value="F:GDP phosphatase activity"/>
    <property type="evidence" value="ECO:0007669"/>
    <property type="project" value="TreeGrafter"/>
</dbReference>